<feature type="region of interest" description="Disordered" evidence="8">
    <location>
        <begin position="232"/>
        <end position="343"/>
    </location>
</feature>
<dbReference type="SMART" id="SM00425">
    <property type="entry name" value="TBOX"/>
    <property type="match status" value="1"/>
</dbReference>
<dbReference type="GO" id="GO:0000978">
    <property type="term" value="F:RNA polymerase II cis-regulatory region sequence-specific DNA binding"/>
    <property type="evidence" value="ECO:0007669"/>
    <property type="project" value="InterPro"/>
</dbReference>
<dbReference type="InterPro" id="IPR001699">
    <property type="entry name" value="TF_T-box"/>
</dbReference>
<comment type="caution">
    <text evidence="7">Lacks conserved residue(s) required for the propagation of feature annotation.</text>
</comment>
<dbReference type="CDD" id="cd20681">
    <property type="entry name" value="T-box_Drosocross-like"/>
    <property type="match status" value="1"/>
</dbReference>
<gene>
    <name evidence="10" type="primary">Dwil\GK12279</name>
    <name evidence="10" type="ORF">Dwil_GK12279</name>
</gene>
<feature type="compositionally biased region" description="Polar residues" evidence="8">
    <location>
        <begin position="427"/>
        <end position="439"/>
    </location>
</feature>
<keyword evidence="6 7" id="KW-0539">Nucleus</keyword>
<dbReference type="InterPro" id="IPR036960">
    <property type="entry name" value="T-box_sf"/>
</dbReference>
<dbReference type="FunCoup" id="B4N6P3">
    <property type="interactions" value="145"/>
</dbReference>
<evidence type="ECO:0000313" key="11">
    <source>
        <dbReference type="Proteomes" id="UP000007798"/>
    </source>
</evidence>
<feature type="compositionally biased region" description="Pro residues" evidence="8">
    <location>
        <begin position="328"/>
        <end position="338"/>
    </location>
</feature>
<dbReference type="InterPro" id="IPR046360">
    <property type="entry name" value="T-box_DNA-bd"/>
</dbReference>
<dbReference type="GO" id="GO:0035051">
    <property type="term" value="P:cardiocyte differentiation"/>
    <property type="evidence" value="ECO:0007669"/>
    <property type="project" value="EnsemblMetazoa"/>
</dbReference>
<evidence type="ECO:0000313" key="10">
    <source>
        <dbReference type="EMBL" id="EDW80032.2"/>
    </source>
</evidence>
<proteinExistence type="predicted"/>
<comment type="subcellular location">
    <subcellularLocation>
        <location evidence="1 7">Nucleus</location>
    </subcellularLocation>
</comment>
<dbReference type="OrthoDB" id="7442607at2759"/>
<dbReference type="InParanoid" id="B4N6P3"/>
<dbReference type="Pfam" id="PF00907">
    <property type="entry name" value="T-box"/>
    <property type="match status" value="1"/>
</dbReference>
<dbReference type="InterPro" id="IPR008967">
    <property type="entry name" value="p53-like_TF_DNA-bd_sf"/>
</dbReference>
<dbReference type="AlphaFoldDB" id="B4N6P3"/>
<dbReference type="PROSITE" id="PS50252">
    <property type="entry name" value="TBOX_3"/>
    <property type="match status" value="1"/>
</dbReference>
<dbReference type="PANTHER" id="PTHR11267">
    <property type="entry name" value="T-BOX PROTEIN-RELATED"/>
    <property type="match status" value="1"/>
</dbReference>
<dbReference type="PROSITE" id="PS01283">
    <property type="entry name" value="TBOX_1"/>
    <property type="match status" value="1"/>
</dbReference>
<keyword evidence="3" id="KW-0805">Transcription regulation</keyword>
<dbReference type="GO" id="GO:0000981">
    <property type="term" value="F:DNA-binding transcription factor activity, RNA polymerase II-specific"/>
    <property type="evidence" value="ECO:0007669"/>
    <property type="project" value="EnsemblMetazoa"/>
</dbReference>
<dbReference type="PANTHER" id="PTHR11267:SF204">
    <property type="entry name" value="SPADETAIL"/>
    <property type="match status" value="1"/>
</dbReference>
<feature type="compositionally biased region" description="Polar residues" evidence="8">
    <location>
        <begin position="275"/>
        <end position="287"/>
    </location>
</feature>
<feature type="compositionally biased region" description="Low complexity" evidence="8">
    <location>
        <begin position="299"/>
        <end position="327"/>
    </location>
</feature>
<dbReference type="GO" id="GO:0061327">
    <property type="term" value="P:anterior Malpighian tubule development"/>
    <property type="evidence" value="ECO:0007669"/>
    <property type="project" value="EnsemblMetazoa"/>
</dbReference>
<organism evidence="10 11">
    <name type="scientific">Drosophila willistoni</name>
    <name type="common">Fruit fly</name>
    <dbReference type="NCBI Taxonomy" id="7260"/>
    <lineage>
        <taxon>Eukaryota</taxon>
        <taxon>Metazoa</taxon>
        <taxon>Ecdysozoa</taxon>
        <taxon>Arthropoda</taxon>
        <taxon>Hexapoda</taxon>
        <taxon>Insecta</taxon>
        <taxon>Pterygota</taxon>
        <taxon>Neoptera</taxon>
        <taxon>Endopterygota</taxon>
        <taxon>Diptera</taxon>
        <taxon>Brachycera</taxon>
        <taxon>Muscomorpha</taxon>
        <taxon>Ephydroidea</taxon>
        <taxon>Drosophilidae</taxon>
        <taxon>Drosophila</taxon>
        <taxon>Sophophora</taxon>
    </lineage>
</organism>
<dbReference type="STRING" id="7260.B4N6P3"/>
<dbReference type="GO" id="GO:0001708">
    <property type="term" value="P:cell fate specification"/>
    <property type="evidence" value="ECO:0007669"/>
    <property type="project" value="TreeGrafter"/>
</dbReference>
<dbReference type="Proteomes" id="UP000007798">
    <property type="component" value="Unassembled WGS sequence"/>
</dbReference>
<sequence length="499" mass="54891">MITMNELVDLRMQQHLAHEIYRQQIMQRIPDPFPPILPIAMPRHVIMPPRVTLPGVEMTLQNDDLWKQFHQIGTEMIITKSGRRMFPSMRLSVAGLDEETNYCVLLEMVPIGDCRYKFSGSQWVPAGGAEPQSPQRMYLHPDSPATGAHWQAQPILFNKVKLTNNTLDNSGHIVLASMHKYQPRLHVIRTADLAQIPWAPQQAFVFTETEFVAVTAYQNDRITKLKIDNNPFAKGFRETGQSRCKRKMSSSPTDEDQDQTQSQSQTGIGMGSLDMSPTKSSEQTANSDLDGPQIKRLRSNGSASSLSSSLDGNGQETGASSSSLGLSSPPPPPPPPPSSSSSVFMQHFQQNMQSLLRPSLVDLACTYLGRSPHHHHQHHHRHQQQEYNGNVPLQSPLYPSASILQAALPSLPALHTLPQSHISGEAILQQQQHQASSDESVTDELELDVGSEATEDTRTATTPTPMPALPQSSAGDLPPEPPSTKRKGFSISAILGGSS</sequence>
<dbReference type="GO" id="GO:0000785">
    <property type="term" value="C:chromatin"/>
    <property type="evidence" value="ECO:0007669"/>
    <property type="project" value="TreeGrafter"/>
</dbReference>
<dbReference type="GO" id="GO:0005634">
    <property type="term" value="C:nucleus"/>
    <property type="evidence" value="ECO:0007669"/>
    <property type="project" value="UniProtKB-SubCell"/>
</dbReference>
<protein>
    <recommendedName>
        <fullName evidence="9">T-box domain-containing protein</fullName>
    </recommendedName>
</protein>
<evidence type="ECO:0000256" key="2">
    <source>
        <dbReference type="ARBA" id="ARBA00022473"/>
    </source>
</evidence>
<feature type="region of interest" description="Disordered" evidence="8">
    <location>
        <begin position="427"/>
        <end position="499"/>
    </location>
</feature>
<dbReference type="GO" id="GO:0046529">
    <property type="term" value="P:imaginal disc fusion, thorax closure"/>
    <property type="evidence" value="ECO:0007669"/>
    <property type="project" value="EnsemblMetazoa"/>
</dbReference>
<evidence type="ECO:0000256" key="7">
    <source>
        <dbReference type="PROSITE-ProRule" id="PRU00201"/>
    </source>
</evidence>
<keyword evidence="11" id="KW-1185">Reference proteome</keyword>
<evidence type="ECO:0000256" key="8">
    <source>
        <dbReference type="SAM" id="MobiDB-lite"/>
    </source>
</evidence>
<dbReference type="HOGENOM" id="CLU_024824_2_1_1"/>
<dbReference type="InterPro" id="IPR018186">
    <property type="entry name" value="TF_T-box_CS"/>
</dbReference>
<keyword evidence="4 7" id="KW-0238">DNA-binding</keyword>
<keyword evidence="5" id="KW-0804">Transcription</keyword>
<dbReference type="InterPro" id="IPR002070">
    <property type="entry name" value="TF_Brachyury"/>
</dbReference>
<evidence type="ECO:0000256" key="3">
    <source>
        <dbReference type="ARBA" id="ARBA00023015"/>
    </source>
</evidence>
<name>B4N6P3_DROWI</name>
<evidence type="ECO:0000259" key="9">
    <source>
        <dbReference type="PROSITE" id="PS50252"/>
    </source>
</evidence>
<evidence type="ECO:0000256" key="4">
    <source>
        <dbReference type="ARBA" id="ARBA00023125"/>
    </source>
</evidence>
<evidence type="ECO:0000256" key="6">
    <source>
        <dbReference type="ARBA" id="ARBA00023242"/>
    </source>
</evidence>
<accession>B4N6P3</accession>
<dbReference type="Gene3D" id="2.60.40.820">
    <property type="entry name" value="Transcription factor, T-box"/>
    <property type="match status" value="1"/>
</dbReference>
<dbReference type="FunFam" id="2.60.40.820:FF:000010">
    <property type="entry name" value="T-box transcription factor TBX6"/>
    <property type="match status" value="1"/>
</dbReference>
<dbReference type="EMBL" id="CH964161">
    <property type="protein sequence ID" value="EDW80032.2"/>
    <property type="molecule type" value="Genomic_DNA"/>
</dbReference>
<feature type="domain" description="T-box" evidence="9">
    <location>
        <begin position="60"/>
        <end position="238"/>
    </location>
</feature>
<reference evidence="10 11" key="1">
    <citation type="journal article" date="2007" name="Nature">
        <title>Evolution of genes and genomes on the Drosophila phylogeny.</title>
        <authorList>
            <consortium name="Drosophila 12 Genomes Consortium"/>
            <person name="Clark A.G."/>
            <person name="Eisen M.B."/>
            <person name="Smith D.R."/>
            <person name="Bergman C.M."/>
            <person name="Oliver B."/>
            <person name="Markow T.A."/>
            <person name="Kaufman T.C."/>
            <person name="Kellis M."/>
            <person name="Gelbart W."/>
            <person name="Iyer V.N."/>
            <person name="Pollard D.A."/>
            <person name="Sackton T.B."/>
            <person name="Larracuente A.M."/>
            <person name="Singh N.D."/>
            <person name="Abad J.P."/>
            <person name="Abt D.N."/>
            <person name="Adryan B."/>
            <person name="Aguade M."/>
            <person name="Akashi H."/>
            <person name="Anderson W.W."/>
            <person name="Aquadro C.F."/>
            <person name="Ardell D.H."/>
            <person name="Arguello R."/>
            <person name="Artieri C.G."/>
            <person name="Barbash D.A."/>
            <person name="Barker D."/>
            <person name="Barsanti P."/>
            <person name="Batterham P."/>
            <person name="Batzoglou S."/>
            <person name="Begun D."/>
            <person name="Bhutkar A."/>
            <person name="Blanco E."/>
            <person name="Bosak S.A."/>
            <person name="Bradley R.K."/>
            <person name="Brand A.D."/>
            <person name="Brent M.R."/>
            <person name="Brooks A.N."/>
            <person name="Brown R.H."/>
            <person name="Butlin R.K."/>
            <person name="Caggese C."/>
            <person name="Calvi B.R."/>
            <person name="Bernardo de Carvalho A."/>
            <person name="Caspi A."/>
            <person name="Castrezana S."/>
            <person name="Celniker S.E."/>
            <person name="Chang J.L."/>
            <person name="Chapple C."/>
            <person name="Chatterji S."/>
            <person name="Chinwalla A."/>
            <person name="Civetta A."/>
            <person name="Clifton S.W."/>
            <person name="Comeron J.M."/>
            <person name="Costello J.C."/>
            <person name="Coyne J.A."/>
            <person name="Daub J."/>
            <person name="David R.G."/>
            <person name="Delcher A.L."/>
            <person name="Delehaunty K."/>
            <person name="Do C.B."/>
            <person name="Ebling H."/>
            <person name="Edwards K."/>
            <person name="Eickbush T."/>
            <person name="Evans J.D."/>
            <person name="Filipski A."/>
            <person name="Findeiss S."/>
            <person name="Freyhult E."/>
            <person name="Fulton L."/>
            <person name="Fulton R."/>
            <person name="Garcia A.C."/>
            <person name="Gardiner A."/>
            <person name="Garfield D.A."/>
            <person name="Garvin B.E."/>
            <person name="Gibson G."/>
            <person name="Gilbert D."/>
            <person name="Gnerre S."/>
            <person name="Godfrey J."/>
            <person name="Good R."/>
            <person name="Gotea V."/>
            <person name="Gravely B."/>
            <person name="Greenberg A.J."/>
            <person name="Griffiths-Jones S."/>
            <person name="Gross S."/>
            <person name="Guigo R."/>
            <person name="Gustafson E.A."/>
            <person name="Haerty W."/>
            <person name="Hahn M.W."/>
            <person name="Halligan D.L."/>
            <person name="Halpern A.L."/>
            <person name="Halter G.M."/>
            <person name="Han M.V."/>
            <person name="Heger A."/>
            <person name="Hillier L."/>
            <person name="Hinrichs A.S."/>
            <person name="Holmes I."/>
            <person name="Hoskins R.A."/>
            <person name="Hubisz M.J."/>
            <person name="Hultmark D."/>
            <person name="Huntley M.A."/>
            <person name="Jaffe D.B."/>
            <person name="Jagadeeshan S."/>
            <person name="Jeck W.R."/>
            <person name="Johnson J."/>
            <person name="Jones C.D."/>
            <person name="Jordan W.C."/>
            <person name="Karpen G.H."/>
            <person name="Kataoka E."/>
            <person name="Keightley P.D."/>
            <person name="Kheradpour P."/>
            <person name="Kirkness E.F."/>
            <person name="Koerich L.B."/>
            <person name="Kristiansen K."/>
            <person name="Kudrna D."/>
            <person name="Kulathinal R.J."/>
            <person name="Kumar S."/>
            <person name="Kwok R."/>
            <person name="Lander E."/>
            <person name="Langley C.H."/>
            <person name="Lapoint R."/>
            <person name="Lazzaro B.P."/>
            <person name="Lee S.J."/>
            <person name="Levesque L."/>
            <person name="Li R."/>
            <person name="Lin C.F."/>
            <person name="Lin M.F."/>
            <person name="Lindblad-Toh K."/>
            <person name="Llopart A."/>
            <person name="Long M."/>
            <person name="Low L."/>
            <person name="Lozovsky E."/>
            <person name="Lu J."/>
            <person name="Luo M."/>
            <person name="Machado C.A."/>
            <person name="Makalowski W."/>
            <person name="Marzo M."/>
            <person name="Matsuda M."/>
            <person name="Matzkin L."/>
            <person name="McAllister B."/>
            <person name="McBride C.S."/>
            <person name="McKernan B."/>
            <person name="McKernan K."/>
            <person name="Mendez-Lago M."/>
            <person name="Minx P."/>
            <person name="Mollenhauer M.U."/>
            <person name="Montooth K."/>
            <person name="Mount S.M."/>
            <person name="Mu X."/>
            <person name="Myers E."/>
            <person name="Negre B."/>
            <person name="Newfeld S."/>
            <person name="Nielsen R."/>
            <person name="Noor M.A."/>
            <person name="O'Grady P."/>
            <person name="Pachter L."/>
            <person name="Papaceit M."/>
            <person name="Parisi M.J."/>
            <person name="Parisi M."/>
            <person name="Parts L."/>
            <person name="Pedersen J.S."/>
            <person name="Pesole G."/>
            <person name="Phillippy A.M."/>
            <person name="Ponting C.P."/>
            <person name="Pop M."/>
            <person name="Porcelli D."/>
            <person name="Powell J.R."/>
            <person name="Prohaska S."/>
            <person name="Pruitt K."/>
            <person name="Puig M."/>
            <person name="Quesneville H."/>
            <person name="Ram K.R."/>
            <person name="Rand D."/>
            <person name="Rasmussen M.D."/>
            <person name="Reed L.K."/>
            <person name="Reenan R."/>
            <person name="Reily A."/>
            <person name="Remington K.A."/>
            <person name="Rieger T.T."/>
            <person name="Ritchie M.G."/>
            <person name="Robin C."/>
            <person name="Rogers Y.H."/>
            <person name="Rohde C."/>
            <person name="Rozas J."/>
            <person name="Rubenfield M.J."/>
            <person name="Ruiz A."/>
            <person name="Russo S."/>
            <person name="Salzberg S.L."/>
            <person name="Sanchez-Gracia A."/>
            <person name="Saranga D.J."/>
            <person name="Sato H."/>
            <person name="Schaeffer S.W."/>
            <person name="Schatz M.C."/>
            <person name="Schlenke T."/>
            <person name="Schwartz R."/>
            <person name="Segarra C."/>
            <person name="Singh R.S."/>
            <person name="Sirot L."/>
            <person name="Sirota M."/>
            <person name="Sisneros N.B."/>
            <person name="Smith C.D."/>
            <person name="Smith T.F."/>
            <person name="Spieth J."/>
            <person name="Stage D.E."/>
            <person name="Stark A."/>
            <person name="Stephan W."/>
            <person name="Strausberg R.L."/>
            <person name="Strempel S."/>
            <person name="Sturgill D."/>
            <person name="Sutton G."/>
            <person name="Sutton G.G."/>
            <person name="Tao W."/>
            <person name="Teichmann S."/>
            <person name="Tobari Y.N."/>
            <person name="Tomimura Y."/>
            <person name="Tsolas J.M."/>
            <person name="Valente V.L."/>
            <person name="Venter E."/>
            <person name="Venter J.C."/>
            <person name="Vicario S."/>
            <person name="Vieira F.G."/>
            <person name="Vilella A.J."/>
            <person name="Villasante A."/>
            <person name="Walenz B."/>
            <person name="Wang J."/>
            <person name="Wasserman M."/>
            <person name="Watts T."/>
            <person name="Wilson D."/>
            <person name="Wilson R.K."/>
            <person name="Wing R.A."/>
            <person name="Wolfner M.F."/>
            <person name="Wong A."/>
            <person name="Wong G.K."/>
            <person name="Wu C.I."/>
            <person name="Wu G."/>
            <person name="Yamamoto D."/>
            <person name="Yang H.P."/>
            <person name="Yang S.P."/>
            <person name="Yorke J.A."/>
            <person name="Yoshida K."/>
            <person name="Zdobnov E."/>
            <person name="Zhang P."/>
            <person name="Zhang Y."/>
            <person name="Zimin A.V."/>
            <person name="Baldwin J."/>
            <person name="Abdouelleil A."/>
            <person name="Abdulkadir J."/>
            <person name="Abebe A."/>
            <person name="Abera B."/>
            <person name="Abreu J."/>
            <person name="Acer S.C."/>
            <person name="Aftuck L."/>
            <person name="Alexander A."/>
            <person name="An P."/>
            <person name="Anderson E."/>
            <person name="Anderson S."/>
            <person name="Arachi H."/>
            <person name="Azer M."/>
            <person name="Bachantsang P."/>
            <person name="Barry A."/>
            <person name="Bayul T."/>
            <person name="Berlin A."/>
            <person name="Bessette D."/>
            <person name="Bloom T."/>
            <person name="Blye J."/>
            <person name="Boguslavskiy L."/>
            <person name="Bonnet C."/>
            <person name="Boukhgalter B."/>
            <person name="Bourzgui I."/>
            <person name="Brown A."/>
            <person name="Cahill P."/>
            <person name="Channer S."/>
            <person name="Cheshatsang Y."/>
            <person name="Chuda L."/>
            <person name="Citroen M."/>
            <person name="Collymore A."/>
            <person name="Cooke P."/>
            <person name="Costello M."/>
            <person name="D'Aco K."/>
            <person name="Daza R."/>
            <person name="De Haan G."/>
            <person name="DeGray S."/>
            <person name="DeMaso C."/>
            <person name="Dhargay N."/>
            <person name="Dooley K."/>
            <person name="Dooley E."/>
            <person name="Doricent M."/>
            <person name="Dorje P."/>
            <person name="Dorjee K."/>
            <person name="Dupes A."/>
            <person name="Elong R."/>
            <person name="Falk J."/>
            <person name="Farina A."/>
            <person name="Faro S."/>
            <person name="Ferguson D."/>
            <person name="Fisher S."/>
            <person name="Foley C.D."/>
            <person name="Franke A."/>
            <person name="Friedrich D."/>
            <person name="Gadbois L."/>
            <person name="Gearin G."/>
            <person name="Gearin C.R."/>
            <person name="Giannoukos G."/>
            <person name="Goode T."/>
            <person name="Graham J."/>
            <person name="Grandbois E."/>
            <person name="Grewal S."/>
            <person name="Gyaltsen K."/>
            <person name="Hafez N."/>
            <person name="Hagos B."/>
            <person name="Hall J."/>
            <person name="Henson C."/>
            <person name="Hollinger A."/>
            <person name="Honan T."/>
            <person name="Huard M.D."/>
            <person name="Hughes L."/>
            <person name="Hurhula B."/>
            <person name="Husby M.E."/>
            <person name="Kamat A."/>
            <person name="Kanga B."/>
            <person name="Kashin S."/>
            <person name="Khazanovich D."/>
            <person name="Kisner P."/>
            <person name="Lance K."/>
            <person name="Lara M."/>
            <person name="Lee W."/>
            <person name="Lennon N."/>
            <person name="Letendre F."/>
            <person name="LeVine R."/>
            <person name="Lipovsky A."/>
            <person name="Liu X."/>
            <person name="Liu J."/>
            <person name="Liu S."/>
            <person name="Lokyitsang T."/>
            <person name="Lokyitsang Y."/>
            <person name="Lubonja R."/>
            <person name="Lui A."/>
            <person name="MacDonald P."/>
            <person name="Magnisalis V."/>
            <person name="Maru K."/>
            <person name="Matthews C."/>
            <person name="McCusker W."/>
            <person name="McDonough S."/>
            <person name="Mehta T."/>
            <person name="Meldrim J."/>
            <person name="Meneus L."/>
            <person name="Mihai O."/>
            <person name="Mihalev A."/>
            <person name="Mihova T."/>
            <person name="Mittelman R."/>
            <person name="Mlenga V."/>
            <person name="Montmayeur A."/>
            <person name="Mulrain L."/>
            <person name="Navidi A."/>
            <person name="Naylor J."/>
            <person name="Negash T."/>
            <person name="Nguyen T."/>
            <person name="Nguyen N."/>
            <person name="Nicol R."/>
            <person name="Norbu C."/>
            <person name="Norbu N."/>
            <person name="Novod N."/>
            <person name="O'Neill B."/>
            <person name="Osman S."/>
            <person name="Markiewicz E."/>
            <person name="Oyono O.L."/>
            <person name="Patti C."/>
            <person name="Phunkhang P."/>
            <person name="Pierre F."/>
            <person name="Priest M."/>
            <person name="Raghuraman S."/>
            <person name="Rege F."/>
            <person name="Reyes R."/>
            <person name="Rise C."/>
            <person name="Rogov P."/>
            <person name="Ross K."/>
            <person name="Ryan E."/>
            <person name="Settipalli S."/>
            <person name="Shea T."/>
            <person name="Sherpa N."/>
            <person name="Shi L."/>
            <person name="Shih D."/>
            <person name="Sparrow T."/>
            <person name="Spaulding J."/>
            <person name="Stalker J."/>
            <person name="Stange-Thomann N."/>
            <person name="Stavropoulos S."/>
            <person name="Stone C."/>
            <person name="Strader C."/>
            <person name="Tesfaye S."/>
            <person name="Thomson T."/>
            <person name="Thoulutsang Y."/>
            <person name="Thoulutsang D."/>
            <person name="Topham K."/>
            <person name="Topping I."/>
            <person name="Tsamla T."/>
            <person name="Vassiliev H."/>
            <person name="Vo A."/>
            <person name="Wangchuk T."/>
            <person name="Wangdi T."/>
            <person name="Weiand M."/>
            <person name="Wilkinson J."/>
            <person name="Wilson A."/>
            <person name="Yadav S."/>
            <person name="Young G."/>
            <person name="Yu Q."/>
            <person name="Zembek L."/>
            <person name="Zhong D."/>
            <person name="Zimmer A."/>
            <person name="Zwirko Z."/>
            <person name="Jaffe D.B."/>
            <person name="Alvarez P."/>
            <person name="Brockman W."/>
            <person name="Butler J."/>
            <person name="Chin C."/>
            <person name="Gnerre S."/>
            <person name="Grabherr M."/>
            <person name="Kleber M."/>
            <person name="Mauceli E."/>
            <person name="MacCallum I."/>
        </authorList>
    </citation>
    <scope>NUCLEOTIDE SEQUENCE [LARGE SCALE GENOMIC DNA]</scope>
    <source>
        <strain evidence="11">Tucson 14030-0811.24</strain>
    </source>
</reference>
<evidence type="ECO:0000256" key="1">
    <source>
        <dbReference type="ARBA" id="ARBA00004123"/>
    </source>
</evidence>
<dbReference type="GO" id="GO:0045944">
    <property type="term" value="P:positive regulation of transcription by RNA polymerase II"/>
    <property type="evidence" value="ECO:0007669"/>
    <property type="project" value="EnsemblMetazoa"/>
</dbReference>
<keyword evidence="2" id="KW-0217">Developmental protein</keyword>
<evidence type="ECO:0000256" key="5">
    <source>
        <dbReference type="ARBA" id="ARBA00023163"/>
    </source>
</evidence>
<dbReference type="PRINTS" id="PR00937">
    <property type="entry name" value="TBOX"/>
</dbReference>
<feature type="compositionally biased region" description="Acidic residues" evidence="8">
    <location>
        <begin position="440"/>
        <end position="449"/>
    </location>
</feature>
<dbReference type="eggNOG" id="KOG3585">
    <property type="taxonomic scope" value="Eukaryota"/>
</dbReference>
<dbReference type="PRINTS" id="PR00938">
    <property type="entry name" value="BRACHYURY"/>
</dbReference>
<dbReference type="SUPFAM" id="SSF49417">
    <property type="entry name" value="p53-like transcription factors"/>
    <property type="match status" value="1"/>
</dbReference>